<evidence type="ECO:0000313" key="3">
    <source>
        <dbReference type="Proteomes" id="UP000465304"/>
    </source>
</evidence>
<dbReference type="EMBL" id="BLLB01000002">
    <property type="protein sequence ID" value="GFH01369.1"/>
    <property type="molecule type" value="Genomic_DNA"/>
</dbReference>
<keyword evidence="3" id="KW-1185">Reference proteome</keyword>
<organism evidence="2 3">
    <name type="scientific">Mycolicibacterium hippocampi</name>
    <dbReference type="NCBI Taxonomy" id="659824"/>
    <lineage>
        <taxon>Bacteria</taxon>
        <taxon>Bacillati</taxon>
        <taxon>Actinomycetota</taxon>
        <taxon>Actinomycetes</taxon>
        <taxon>Mycobacteriales</taxon>
        <taxon>Mycobacteriaceae</taxon>
        <taxon>Mycolicibacterium</taxon>
    </lineage>
</organism>
<proteinExistence type="predicted"/>
<gene>
    <name evidence="2" type="ORF">MHIP_18520</name>
</gene>
<name>A0A7I9ZKN8_9MYCO</name>
<feature type="region of interest" description="Disordered" evidence="1">
    <location>
        <begin position="27"/>
        <end position="53"/>
    </location>
</feature>
<dbReference type="RefSeq" id="WP_163888181.1">
    <property type="nucleotide sequence ID" value="NZ_BLLB01000002.1"/>
</dbReference>
<dbReference type="Proteomes" id="UP000465304">
    <property type="component" value="Unassembled WGS sequence"/>
</dbReference>
<reference evidence="2 3" key="1">
    <citation type="journal article" date="2019" name="Emerg. Microbes Infect.">
        <title>Comprehensive subspecies identification of 175 nontuberculous mycobacteria species based on 7547 genomic profiles.</title>
        <authorList>
            <person name="Matsumoto Y."/>
            <person name="Kinjo T."/>
            <person name="Motooka D."/>
            <person name="Nabeya D."/>
            <person name="Jung N."/>
            <person name="Uechi K."/>
            <person name="Horii T."/>
            <person name="Iida T."/>
            <person name="Fujita J."/>
            <person name="Nakamura S."/>
        </authorList>
    </citation>
    <scope>NUCLEOTIDE SEQUENCE [LARGE SCALE GENOMIC DNA]</scope>
    <source>
        <strain evidence="2 3">JCM 30996</strain>
    </source>
</reference>
<comment type="caution">
    <text evidence="2">The sequence shown here is derived from an EMBL/GenBank/DDBJ whole genome shotgun (WGS) entry which is preliminary data.</text>
</comment>
<accession>A0A7I9ZKN8</accession>
<dbReference type="AlphaFoldDB" id="A0A7I9ZKN8"/>
<evidence type="ECO:0000313" key="2">
    <source>
        <dbReference type="EMBL" id="GFH01369.1"/>
    </source>
</evidence>
<evidence type="ECO:0000256" key="1">
    <source>
        <dbReference type="SAM" id="MobiDB-lite"/>
    </source>
</evidence>
<sequence>MTRTPDEIDRELALLAAARRLCSGTMAPHSQSDALASAATSFARVAGGPRPET</sequence>
<feature type="compositionally biased region" description="Polar residues" evidence="1">
    <location>
        <begin position="28"/>
        <end position="40"/>
    </location>
</feature>
<protein>
    <submittedName>
        <fullName evidence="2">Uncharacterized protein</fullName>
    </submittedName>
</protein>